<keyword evidence="5" id="KW-1185">Reference proteome</keyword>
<dbReference type="Gene3D" id="3.40.50.1000">
    <property type="entry name" value="HAD superfamily/HAD-like"/>
    <property type="match status" value="1"/>
</dbReference>
<dbReference type="Proteomes" id="UP001501600">
    <property type="component" value="Unassembled WGS sequence"/>
</dbReference>
<sequence length="237" mass="26333">MPFYRRLQPVRALSFDLDDTLYDNLPVLRRAEQRLGDFLAKAHPTLATVTAEHWQQHKQSVLMERPQLRHCSTEWRRHALSSGLAALGWDEGRAAALADEALEHFLHWRSEIRVPAATLVLLRDLAKRYPLAVISNGNADVARFMTEIPFAAVLRAGPDGPQKPAPDLFWRCCEQLAITPSQLLHVGDHPETDVAGAVAAGCQAIWLNPRPDGRPRPPGTSLPTATIASLEALRLML</sequence>
<dbReference type="InterPro" id="IPR006439">
    <property type="entry name" value="HAD-SF_hydro_IA"/>
</dbReference>
<evidence type="ECO:0000256" key="3">
    <source>
        <dbReference type="ARBA" id="ARBA00022842"/>
    </source>
</evidence>
<organism evidence="4 5">
    <name type="scientific">Ferrimonas gelatinilytica</name>
    <dbReference type="NCBI Taxonomy" id="1255257"/>
    <lineage>
        <taxon>Bacteria</taxon>
        <taxon>Pseudomonadati</taxon>
        <taxon>Pseudomonadota</taxon>
        <taxon>Gammaproteobacteria</taxon>
        <taxon>Alteromonadales</taxon>
        <taxon>Ferrimonadaceae</taxon>
        <taxon>Ferrimonas</taxon>
    </lineage>
</organism>
<keyword evidence="3" id="KW-0460">Magnesium</keyword>
<dbReference type="RefSeq" id="WP_345315349.1">
    <property type="nucleotide sequence ID" value="NZ_BAABLF010000004.1"/>
</dbReference>
<dbReference type="SUPFAM" id="SSF56784">
    <property type="entry name" value="HAD-like"/>
    <property type="match status" value="1"/>
</dbReference>
<dbReference type="Pfam" id="PF00702">
    <property type="entry name" value="Hydrolase"/>
    <property type="match status" value="1"/>
</dbReference>
<dbReference type="InterPro" id="IPR023214">
    <property type="entry name" value="HAD_sf"/>
</dbReference>
<proteinExistence type="predicted"/>
<dbReference type="EMBL" id="BAABLF010000004">
    <property type="protein sequence ID" value="GAA5187044.1"/>
    <property type="molecule type" value="Genomic_DNA"/>
</dbReference>
<comment type="cofactor">
    <cofactor evidence="1">
        <name>Mg(2+)</name>
        <dbReference type="ChEBI" id="CHEBI:18420"/>
    </cofactor>
</comment>
<dbReference type="NCBIfam" id="TIGR01549">
    <property type="entry name" value="HAD-SF-IA-v1"/>
    <property type="match status" value="1"/>
</dbReference>
<protein>
    <submittedName>
        <fullName evidence="4">5-amino-6-(5-phospho-D-ribitylamino)uracil phosphatase YigB</fullName>
    </submittedName>
</protein>
<evidence type="ECO:0000313" key="4">
    <source>
        <dbReference type="EMBL" id="GAA5187044.1"/>
    </source>
</evidence>
<evidence type="ECO:0000313" key="5">
    <source>
        <dbReference type="Proteomes" id="UP001501600"/>
    </source>
</evidence>
<dbReference type="Gene3D" id="1.20.120.1600">
    <property type="match status" value="1"/>
</dbReference>
<comment type="caution">
    <text evidence="4">The sequence shown here is derived from an EMBL/GenBank/DDBJ whole genome shotgun (WGS) entry which is preliminary data.</text>
</comment>
<reference evidence="5" key="1">
    <citation type="journal article" date="2019" name="Int. J. Syst. Evol. Microbiol.">
        <title>The Global Catalogue of Microorganisms (GCM) 10K type strain sequencing project: providing services to taxonomists for standard genome sequencing and annotation.</title>
        <authorList>
            <consortium name="The Broad Institute Genomics Platform"/>
            <consortium name="The Broad Institute Genome Sequencing Center for Infectious Disease"/>
            <person name="Wu L."/>
            <person name="Ma J."/>
        </authorList>
    </citation>
    <scope>NUCLEOTIDE SEQUENCE [LARGE SCALE GENOMIC DNA]</scope>
    <source>
        <strain evidence="5">JCM 18720</strain>
    </source>
</reference>
<dbReference type="InterPro" id="IPR036412">
    <property type="entry name" value="HAD-like_sf"/>
</dbReference>
<accession>A0ABP9RUY3</accession>
<dbReference type="PANTHER" id="PTHR46470">
    <property type="entry name" value="N-ACYLNEURAMINATE-9-PHOSPHATASE"/>
    <property type="match status" value="1"/>
</dbReference>
<keyword evidence="2" id="KW-0378">Hydrolase</keyword>
<evidence type="ECO:0000256" key="1">
    <source>
        <dbReference type="ARBA" id="ARBA00001946"/>
    </source>
</evidence>
<dbReference type="SFLD" id="SFLDS00003">
    <property type="entry name" value="Haloacid_Dehalogenase"/>
    <property type="match status" value="1"/>
</dbReference>
<dbReference type="PANTHER" id="PTHR46470:SF4">
    <property type="entry name" value="5-AMINO-6-(5-PHOSPHO-D-RIBITYLAMINO)URACIL PHOSPHATASE YIGB"/>
    <property type="match status" value="1"/>
</dbReference>
<gene>
    <name evidence="4" type="primary">yigB</name>
    <name evidence="4" type="ORF">GCM10025772_03840</name>
</gene>
<name>A0ABP9RUY3_9GAMM</name>
<dbReference type="SFLD" id="SFLDG01129">
    <property type="entry name" value="C1.5:_HAD__Beta-PGM__Phosphata"/>
    <property type="match status" value="1"/>
</dbReference>
<evidence type="ECO:0000256" key="2">
    <source>
        <dbReference type="ARBA" id="ARBA00022801"/>
    </source>
</evidence>
<dbReference type="InterPro" id="IPR051400">
    <property type="entry name" value="HAD-like_hydrolase"/>
</dbReference>